<feature type="compositionally biased region" description="Basic and acidic residues" evidence="1">
    <location>
        <begin position="108"/>
        <end position="127"/>
    </location>
</feature>
<gene>
    <name evidence="2" type="ORF">EDD42_1912</name>
</gene>
<reference evidence="2 3" key="1">
    <citation type="submission" date="2018-11" db="EMBL/GenBank/DDBJ databases">
        <title>Sequencing the genomes of 1000 actinobacteria strains.</title>
        <authorList>
            <person name="Klenk H.-P."/>
        </authorList>
    </citation>
    <scope>NUCLEOTIDE SEQUENCE [LARGE SCALE GENOMIC DNA]</scope>
    <source>
        <strain evidence="2 3">DSM 14012</strain>
    </source>
</reference>
<accession>A0A3N2C2U9</accession>
<dbReference type="InterPro" id="IPR003849">
    <property type="entry name" value="Preprotein_translocase_YajC"/>
</dbReference>
<dbReference type="Proteomes" id="UP000266915">
    <property type="component" value="Unassembled WGS sequence"/>
</dbReference>
<sequence>MTLVLFGLAGVMIVFMMVSNNKRKKQAAVTEQKLVPGAEVLTGFGVYGTLISMDRDSRKADVEIAPGVIVTIDPRYAGAVVAPTVAETAEEAPVVESIPDDASSLDLSKPEFGQRVEDTSKPQKSDD</sequence>
<dbReference type="EMBL" id="RKHL01000001">
    <property type="protein sequence ID" value="ROR81832.1"/>
    <property type="molecule type" value="Genomic_DNA"/>
</dbReference>
<protein>
    <submittedName>
        <fullName evidence="2">Protein translocase subunit yajC</fullName>
    </submittedName>
</protein>
<feature type="region of interest" description="Disordered" evidence="1">
    <location>
        <begin position="88"/>
        <end position="127"/>
    </location>
</feature>
<evidence type="ECO:0000313" key="2">
    <source>
        <dbReference type="EMBL" id="ROR81832.1"/>
    </source>
</evidence>
<dbReference type="RefSeq" id="WP_085510869.1">
    <property type="nucleotide sequence ID" value="NZ_FXAP01000001.1"/>
</dbReference>
<evidence type="ECO:0000256" key="1">
    <source>
        <dbReference type="SAM" id="MobiDB-lite"/>
    </source>
</evidence>
<keyword evidence="3" id="KW-1185">Reference proteome</keyword>
<dbReference type="AlphaFoldDB" id="A0A3N2C2U9"/>
<name>A0A3N2C2U9_9MICO</name>
<dbReference type="Pfam" id="PF02699">
    <property type="entry name" value="YajC"/>
    <property type="match status" value="1"/>
</dbReference>
<evidence type="ECO:0000313" key="3">
    <source>
        <dbReference type="Proteomes" id="UP000266915"/>
    </source>
</evidence>
<proteinExistence type="predicted"/>
<comment type="caution">
    <text evidence="2">The sequence shown here is derived from an EMBL/GenBank/DDBJ whole genome shotgun (WGS) entry which is preliminary data.</text>
</comment>
<dbReference type="SMART" id="SM01323">
    <property type="entry name" value="YajC"/>
    <property type="match status" value="1"/>
</dbReference>
<organism evidence="2 3">
    <name type="scientific">Plantibacter flavus</name>
    <dbReference type="NCBI Taxonomy" id="150123"/>
    <lineage>
        <taxon>Bacteria</taxon>
        <taxon>Bacillati</taxon>
        <taxon>Actinomycetota</taxon>
        <taxon>Actinomycetes</taxon>
        <taxon>Micrococcales</taxon>
        <taxon>Microbacteriaceae</taxon>
        <taxon>Plantibacter</taxon>
    </lineage>
</organism>